<organism evidence="8 9">
    <name type="scientific">Bradyrhizobium cajani</name>
    <dbReference type="NCBI Taxonomy" id="1928661"/>
    <lineage>
        <taxon>Bacteria</taxon>
        <taxon>Pseudomonadati</taxon>
        <taxon>Pseudomonadota</taxon>
        <taxon>Alphaproteobacteria</taxon>
        <taxon>Hyphomicrobiales</taxon>
        <taxon>Nitrobacteraceae</taxon>
        <taxon>Bradyrhizobium</taxon>
    </lineage>
</organism>
<dbReference type="GO" id="GO:0006418">
    <property type="term" value="P:tRNA aminoacylation for protein translation"/>
    <property type="evidence" value="ECO:0007669"/>
    <property type="project" value="InterPro"/>
</dbReference>
<evidence type="ECO:0000259" key="7">
    <source>
        <dbReference type="Pfam" id="PF09334"/>
    </source>
</evidence>
<dbReference type="SUPFAM" id="SSF52374">
    <property type="entry name" value="Nucleotidylyl transferase"/>
    <property type="match status" value="1"/>
</dbReference>
<evidence type="ECO:0000256" key="2">
    <source>
        <dbReference type="ARBA" id="ARBA00022741"/>
    </source>
</evidence>
<keyword evidence="5 6" id="KW-0030">Aminoacyl-tRNA synthetase</keyword>
<evidence type="ECO:0000256" key="6">
    <source>
        <dbReference type="RuleBase" id="RU363039"/>
    </source>
</evidence>
<dbReference type="InterPro" id="IPR015413">
    <property type="entry name" value="Methionyl/Leucyl_tRNA_Synth"/>
</dbReference>
<keyword evidence="2 6" id="KW-0547">Nucleotide-binding</keyword>
<accession>A0A844TGR9</accession>
<evidence type="ECO:0000256" key="1">
    <source>
        <dbReference type="ARBA" id="ARBA00022598"/>
    </source>
</evidence>
<proteinExistence type="inferred from homology"/>
<name>A0A844TGR9_9BRAD</name>
<evidence type="ECO:0000256" key="4">
    <source>
        <dbReference type="ARBA" id="ARBA00022917"/>
    </source>
</evidence>
<comment type="caution">
    <text evidence="8">The sequence shown here is derived from an EMBL/GenBank/DDBJ whole genome shotgun (WGS) entry which is preliminary data.</text>
</comment>
<dbReference type="InterPro" id="IPR014729">
    <property type="entry name" value="Rossmann-like_a/b/a_fold"/>
</dbReference>
<keyword evidence="4 6" id="KW-0648">Protein biosynthesis</keyword>
<dbReference type="Proteomes" id="UP000449969">
    <property type="component" value="Unassembled WGS sequence"/>
</dbReference>
<dbReference type="Pfam" id="PF09334">
    <property type="entry name" value="tRNA-synt_1g"/>
    <property type="match status" value="1"/>
</dbReference>
<keyword evidence="1 6" id="KW-0436">Ligase</keyword>
<evidence type="ECO:0000256" key="3">
    <source>
        <dbReference type="ARBA" id="ARBA00022840"/>
    </source>
</evidence>
<evidence type="ECO:0000313" key="9">
    <source>
        <dbReference type="Proteomes" id="UP000449969"/>
    </source>
</evidence>
<dbReference type="Gene3D" id="3.40.50.620">
    <property type="entry name" value="HUPs"/>
    <property type="match status" value="1"/>
</dbReference>
<dbReference type="GO" id="GO:0005524">
    <property type="term" value="F:ATP binding"/>
    <property type="evidence" value="ECO:0007669"/>
    <property type="project" value="UniProtKB-KW"/>
</dbReference>
<reference evidence="8 9" key="1">
    <citation type="submission" date="2019-12" db="EMBL/GenBank/DDBJ databases">
        <title>Draft genome sequences Bradyrhizobium cajani AMBPC1010, Bradyrhizobium pachyrhizi AMBPC1040 and Bradyrhizobium yuanmingense ALSPC3051, three plant growth promoting strains isolated from nodules of Cajanus cajan L. in Dominican Republic.</title>
        <authorList>
            <person name="Flores-Felix J.D."/>
            <person name="Araujo J."/>
            <person name="Diaz-Alcantara C."/>
            <person name="Gonzalez-Andres F."/>
            <person name="Velazquez E."/>
        </authorList>
    </citation>
    <scope>NUCLEOTIDE SEQUENCE [LARGE SCALE GENOMIC DNA]</scope>
    <source>
        <strain evidence="8 9">1010</strain>
    </source>
</reference>
<dbReference type="AlphaFoldDB" id="A0A844TGR9"/>
<keyword evidence="3 6" id="KW-0067">ATP-binding</keyword>
<dbReference type="RefSeq" id="WP_347340052.1">
    <property type="nucleotide sequence ID" value="NZ_WQNE01000049.1"/>
</dbReference>
<evidence type="ECO:0000256" key="5">
    <source>
        <dbReference type="ARBA" id="ARBA00023146"/>
    </source>
</evidence>
<evidence type="ECO:0000313" key="8">
    <source>
        <dbReference type="EMBL" id="MVT78243.1"/>
    </source>
</evidence>
<dbReference type="EMBL" id="WQNE01000049">
    <property type="protein sequence ID" value="MVT78243.1"/>
    <property type="molecule type" value="Genomic_DNA"/>
</dbReference>
<dbReference type="GO" id="GO:0004812">
    <property type="term" value="F:aminoacyl-tRNA ligase activity"/>
    <property type="evidence" value="ECO:0007669"/>
    <property type="project" value="UniProtKB-KW"/>
</dbReference>
<keyword evidence="9" id="KW-1185">Reference proteome</keyword>
<comment type="similarity">
    <text evidence="6">Belongs to the class-I aminoacyl-tRNA synthetase family.</text>
</comment>
<sequence>MRRAALSISFLSYGYPIPKNNSVQDFYKLEGEKLSTSRDHALWADEVARAVGPNVLRYALARVAKPFGTDANHFDLDVLMSAASRIRVWEDALRRYAESAGTAESTELSPKCRRFADDYAAAVTALRFWDALDIIDRYFELVGFANAENGTWNSVQISLFLSLIYPVITELAMGYGRHYIGEAWAPSLERSAVAAQPKASVDLPRFGAPIPASFALEYKKRFR</sequence>
<protein>
    <submittedName>
        <fullName evidence="8">Class I tRNA ligase family protein</fullName>
    </submittedName>
</protein>
<feature type="domain" description="Methionyl/Leucyl tRNA synthetase" evidence="7">
    <location>
        <begin position="11"/>
        <end position="74"/>
    </location>
</feature>
<gene>
    <name evidence="8" type="ORF">GPL20_35340</name>
</gene>